<dbReference type="GeneTree" id="ENSGT00940000174412"/>
<dbReference type="PANTHER" id="PTHR22930:SF255">
    <property type="entry name" value="ELONGIN B"/>
    <property type="match status" value="1"/>
</dbReference>
<evidence type="ECO:0000256" key="4">
    <source>
        <dbReference type="ARBA" id="ARBA00022722"/>
    </source>
</evidence>
<evidence type="ECO:0000256" key="3">
    <source>
        <dbReference type="ARBA" id="ARBA00006958"/>
    </source>
</evidence>
<organism evidence="10 11">
    <name type="scientific">Gasterosteus aculeatus aculeatus</name>
    <name type="common">three-spined stickleback</name>
    <dbReference type="NCBI Taxonomy" id="481459"/>
    <lineage>
        <taxon>Eukaryota</taxon>
        <taxon>Metazoa</taxon>
        <taxon>Chordata</taxon>
        <taxon>Craniata</taxon>
        <taxon>Vertebrata</taxon>
        <taxon>Euteleostomi</taxon>
        <taxon>Actinopterygii</taxon>
        <taxon>Neopterygii</taxon>
        <taxon>Teleostei</taxon>
        <taxon>Neoteleostei</taxon>
        <taxon>Acanthomorphata</taxon>
        <taxon>Eupercaria</taxon>
        <taxon>Perciformes</taxon>
        <taxon>Cottioidei</taxon>
        <taxon>Gasterosteales</taxon>
        <taxon>Gasterosteidae</taxon>
        <taxon>Gasterosteus</taxon>
    </lineage>
</organism>
<evidence type="ECO:0000313" key="11">
    <source>
        <dbReference type="Proteomes" id="UP000007635"/>
    </source>
</evidence>
<evidence type="ECO:0000313" key="10">
    <source>
        <dbReference type="Ensembl" id="ENSGACP00000064028.1"/>
    </source>
</evidence>
<dbReference type="GO" id="GO:0046872">
    <property type="term" value="F:metal ion binding"/>
    <property type="evidence" value="ECO:0007669"/>
    <property type="project" value="UniProtKB-KW"/>
</dbReference>
<evidence type="ECO:0000256" key="5">
    <source>
        <dbReference type="ARBA" id="ARBA00022723"/>
    </source>
</evidence>
<reference evidence="10" key="3">
    <citation type="submission" date="2025-09" db="UniProtKB">
        <authorList>
            <consortium name="Ensembl"/>
        </authorList>
    </citation>
    <scope>IDENTIFICATION</scope>
</reference>
<protein>
    <recommendedName>
        <fullName evidence="9">DDE Tnp4 domain-containing protein</fullName>
    </recommendedName>
</protein>
<keyword evidence="11" id="KW-1185">Reference proteome</keyword>
<dbReference type="Pfam" id="PF13359">
    <property type="entry name" value="DDE_Tnp_4"/>
    <property type="match status" value="1"/>
</dbReference>
<evidence type="ECO:0000256" key="8">
    <source>
        <dbReference type="SAM" id="MobiDB-lite"/>
    </source>
</evidence>
<keyword evidence="6" id="KW-0378">Hydrolase</keyword>
<dbReference type="GO" id="GO:0016787">
    <property type="term" value="F:hydrolase activity"/>
    <property type="evidence" value="ECO:0007669"/>
    <property type="project" value="UniProtKB-KW"/>
</dbReference>
<dbReference type="GO" id="GO:0005634">
    <property type="term" value="C:nucleus"/>
    <property type="evidence" value="ECO:0007669"/>
    <property type="project" value="UniProtKB-SubCell"/>
</dbReference>
<keyword evidence="5" id="KW-0479">Metal-binding</keyword>
<dbReference type="InterPro" id="IPR045249">
    <property type="entry name" value="HARBI1-like"/>
</dbReference>
<comment type="cofactor">
    <cofactor evidence="1">
        <name>a divalent metal cation</name>
        <dbReference type="ChEBI" id="CHEBI:60240"/>
    </cofactor>
</comment>
<keyword evidence="4" id="KW-0540">Nuclease</keyword>
<comment type="similarity">
    <text evidence="3">Belongs to the HARBI1 family.</text>
</comment>
<evidence type="ECO:0000256" key="7">
    <source>
        <dbReference type="ARBA" id="ARBA00023242"/>
    </source>
</evidence>
<dbReference type="GO" id="GO:0004518">
    <property type="term" value="F:nuclease activity"/>
    <property type="evidence" value="ECO:0007669"/>
    <property type="project" value="UniProtKB-KW"/>
</dbReference>
<keyword evidence="7" id="KW-0539">Nucleus</keyword>
<feature type="region of interest" description="Disordered" evidence="8">
    <location>
        <begin position="53"/>
        <end position="95"/>
    </location>
</feature>
<dbReference type="Proteomes" id="UP000007635">
    <property type="component" value="Chromosome XI"/>
</dbReference>
<comment type="subcellular location">
    <subcellularLocation>
        <location evidence="2">Nucleus</location>
    </subcellularLocation>
</comment>
<name>A0AAQ4RM61_GASAC</name>
<dbReference type="AlphaFoldDB" id="A0AAQ4RM61"/>
<evidence type="ECO:0000256" key="2">
    <source>
        <dbReference type="ARBA" id="ARBA00004123"/>
    </source>
</evidence>
<evidence type="ECO:0000256" key="1">
    <source>
        <dbReference type="ARBA" id="ARBA00001968"/>
    </source>
</evidence>
<evidence type="ECO:0000259" key="9">
    <source>
        <dbReference type="Pfam" id="PF13359"/>
    </source>
</evidence>
<proteinExistence type="inferred from homology"/>
<reference evidence="10 11" key="1">
    <citation type="journal article" date="2021" name="G3 (Bethesda)">
        <title>Improved contiguity of the threespine stickleback genome using long-read sequencing.</title>
        <authorList>
            <person name="Nath S."/>
            <person name="Shaw D.E."/>
            <person name="White M.A."/>
        </authorList>
    </citation>
    <scope>NUCLEOTIDE SEQUENCE [LARGE SCALE GENOMIC DNA]</scope>
    <source>
        <strain evidence="10 11">Lake Benthic</strain>
    </source>
</reference>
<reference evidence="10" key="2">
    <citation type="submission" date="2025-08" db="UniProtKB">
        <authorList>
            <consortium name="Ensembl"/>
        </authorList>
    </citation>
    <scope>IDENTIFICATION</scope>
</reference>
<evidence type="ECO:0000256" key="6">
    <source>
        <dbReference type="ARBA" id="ARBA00022801"/>
    </source>
</evidence>
<dbReference type="InterPro" id="IPR027806">
    <property type="entry name" value="HARBI1_dom"/>
</dbReference>
<accession>A0AAQ4RM61</accession>
<dbReference type="Ensembl" id="ENSGACT00000032005.1">
    <property type="protein sequence ID" value="ENSGACP00000064028.1"/>
    <property type="gene ID" value="ENSGACG00000034755.1"/>
</dbReference>
<sequence>MDVGECVVSAGRAVLDMAQREWQPLSPGELEQRLDQAVEEVLEAELMARLDAEPSPTRGCGRAPRSPVCVEPRGPQGCISPAEEETPEPGAPWESESGAAVKHITGLLQSSGSRARLAGRARLSLSHTVLLSLALLSERVSYRSVSRRFHLEKGNIHRIFFSFCERLNALEEKHIRWPVGREAEESLFPLCSPEMDQQGVPRVLAVLGRTRVPIRLPIGKHDVESTVPEVKRMKKEAHPDSWLNLQLACDRRGRFLHCSVSKGSDTDGGGALRDKLKQRPELMPPGSCLVARGGHPLSARVLTPYSGSLGPREELFNKVLEEHFHILDQAVGNLKARFKRLRAFCWAHMFIFLSCSSMYSCRTSCGGLAVQGAAVVGGFGRIGVNLLLTTALPTLVPLSFARRWASISSLLFPRISCMALKNSQWTLEAPSLLALSQFFLYVANMFLHLRSHSYAFTVISVTSDSLSFVFTFSATVSQSFFFLHTG</sequence>
<feature type="domain" description="DDE Tnp4" evidence="9">
    <location>
        <begin position="242"/>
        <end position="342"/>
    </location>
</feature>
<dbReference type="PANTHER" id="PTHR22930">
    <property type="match status" value="1"/>
</dbReference>